<comment type="caution">
    <text evidence="2">The sequence shown here is derived from an EMBL/GenBank/DDBJ whole genome shotgun (WGS) entry which is preliminary data.</text>
</comment>
<evidence type="ECO:0000313" key="2">
    <source>
        <dbReference type="EMBL" id="KAF9737071.1"/>
    </source>
</evidence>
<name>A0A9P6GKT3_9PLEO</name>
<gene>
    <name evidence="2" type="ORF">PMIN01_04850</name>
</gene>
<keyword evidence="3" id="KW-1185">Reference proteome</keyword>
<reference evidence="2" key="1">
    <citation type="journal article" date="2020" name="Mol. Plant Microbe Interact.">
        <title>Genome Sequence of the Biocontrol Agent Coniothyrium minitans strain Conio (IMI 134523).</title>
        <authorList>
            <person name="Patel D."/>
            <person name="Shittu T.A."/>
            <person name="Baroncelli R."/>
            <person name="Muthumeenakshi S."/>
            <person name="Osborne T.H."/>
            <person name="Janganan T.K."/>
            <person name="Sreenivasaprasad S."/>
        </authorList>
    </citation>
    <scope>NUCLEOTIDE SEQUENCE</scope>
    <source>
        <strain evidence="2">Conio</strain>
    </source>
</reference>
<feature type="transmembrane region" description="Helical" evidence="1">
    <location>
        <begin position="12"/>
        <end position="32"/>
    </location>
</feature>
<evidence type="ECO:0000313" key="3">
    <source>
        <dbReference type="Proteomes" id="UP000756921"/>
    </source>
</evidence>
<protein>
    <submittedName>
        <fullName evidence="2">Uncharacterized protein</fullName>
    </submittedName>
</protein>
<dbReference type="Proteomes" id="UP000756921">
    <property type="component" value="Unassembled WGS sequence"/>
</dbReference>
<feature type="transmembrane region" description="Helical" evidence="1">
    <location>
        <begin position="44"/>
        <end position="63"/>
    </location>
</feature>
<organism evidence="2 3">
    <name type="scientific">Paraphaeosphaeria minitans</name>
    <dbReference type="NCBI Taxonomy" id="565426"/>
    <lineage>
        <taxon>Eukaryota</taxon>
        <taxon>Fungi</taxon>
        <taxon>Dikarya</taxon>
        <taxon>Ascomycota</taxon>
        <taxon>Pezizomycotina</taxon>
        <taxon>Dothideomycetes</taxon>
        <taxon>Pleosporomycetidae</taxon>
        <taxon>Pleosporales</taxon>
        <taxon>Massarineae</taxon>
        <taxon>Didymosphaeriaceae</taxon>
        <taxon>Paraphaeosphaeria</taxon>
    </lineage>
</organism>
<proteinExistence type="predicted"/>
<keyword evidence="1" id="KW-1133">Transmembrane helix</keyword>
<sequence length="64" mass="7458">MHACITRRLSLFSSLPVSSFYLNIIPVCRWSYVSKHDSPQSFLFYTLDVFNCLVLLSFISFSCR</sequence>
<keyword evidence="1" id="KW-0472">Membrane</keyword>
<keyword evidence="1" id="KW-0812">Transmembrane</keyword>
<dbReference type="OrthoDB" id="10467832at2759"/>
<dbReference type="EMBL" id="WJXW01000004">
    <property type="protein sequence ID" value="KAF9737071.1"/>
    <property type="molecule type" value="Genomic_DNA"/>
</dbReference>
<dbReference type="AlphaFoldDB" id="A0A9P6GKT3"/>
<accession>A0A9P6GKT3</accession>
<evidence type="ECO:0000256" key="1">
    <source>
        <dbReference type="SAM" id="Phobius"/>
    </source>
</evidence>